<dbReference type="SMART" id="SM01100">
    <property type="entry name" value="CRAL_TRIO_N"/>
    <property type="match status" value="1"/>
</dbReference>
<dbReference type="PANTHER" id="PTHR45657:SF8">
    <property type="entry name" value="PHOSPHATIDYLINOSITOL_PHOSPHATIDYLCHOLINE TRANSFER PROTEIN SFH13"/>
    <property type="match status" value="1"/>
</dbReference>
<reference evidence="8 9" key="1">
    <citation type="journal article" date="2022" name="Nat. Plants">
        <title>Genomes of leafy and leafless Platanthera orchids illuminate the evolution of mycoheterotrophy.</title>
        <authorList>
            <person name="Li M.H."/>
            <person name="Liu K.W."/>
            <person name="Li Z."/>
            <person name="Lu H.C."/>
            <person name="Ye Q.L."/>
            <person name="Zhang D."/>
            <person name="Wang J.Y."/>
            <person name="Li Y.F."/>
            <person name="Zhong Z.M."/>
            <person name="Liu X."/>
            <person name="Yu X."/>
            <person name="Liu D.K."/>
            <person name="Tu X.D."/>
            <person name="Liu B."/>
            <person name="Hao Y."/>
            <person name="Liao X.Y."/>
            <person name="Jiang Y.T."/>
            <person name="Sun W.H."/>
            <person name="Chen J."/>
            <person name="Chen Y.Q."/>
            <person name="Ai Y."/>
            <person name="Zhai J.W."/>
            <person name="Wu S.S."/>
            <person name="Zhou Z."/>
            <person name="Hsiao Y.Y."/>
            <person name="Wu W.L."/>
            <person name="Chen Y.Y."/>
            <person name="Lin Y.F."/>
            <person name="Hsu J.L."/>
            <person name="Li C.Y."/>
            <person name="Wang Z.W."/>
            <person name="Zhao X."/>
            <person name="Zhong W.Y."/>
            <person name="Ma X.K."/>
            <person name="Ma L."/>
            <person name="Huang J."/>
            <person name="Chen G.Z."/>
            <person name="Huang M.Z."/>
            <person name="Huang L."/>
            <person name="Peng D.H."/>
            <person name="Luo Y.B."/>
            <person name="Zou S.Q."/>
            <person name="Chen S.P."/>
            <person name="Lan S."/>
            <person name="Tsai W.C."/>
            <person name="Van de Peer Y."/>
            <person name="Liu Z.J."/>
        </authorList>
    </citation>
    <scope>NUCLEOTIDE SEQUENCE [LARGE SCALE GENOMIC DNA]</scope>
    <source>
        <strain evidence="8">Lor287</strain>
    </source>
</reference>
<evidence type="ECO:0000256" key="1">
    <source>
        <dbReference type="ARBA" id="ARBA00004202"/>
    </source>
</evidence>
<dbReference type="InterPro" id="IPR011074">
    <property type="entry name" value="CRAL/TRIO_N_dom"/>
</dbReference>
<dbReference type="EMBL" id="JBBWWQ010000011">
    <property type="protein sequence ID" value="KAK8935566.1"/>
    <property type="molecule type" value="Genomic_DNA"/>
</dbReference>
<dbReference type="Proteomes" id="UP001418222">
    <property type="component" value="Unassembled WGS sequence"/>
</dbReference>
<keyword evidence="3" id="KW-0653">Protein transport</keyword>
<feature type="compositionally biased region" description="Basic and acidic residues" evidence="6">
    <location>
        <begin position="15"/>
        <end position="33"/>
    </location>
</feature>
<feature type="region of interest" description="Disordered" evidence="6">
    <location>
        <begin position="378"/>
        <end position="404"/>
    </location>
</feature>
<dbReference type="InterPro" id="IPR036865">
    <property type="entry name" value="CRAL-TRIO_dom_sf"/>
</dbReference>
<proteinExistence type="inferred from homology"/>
<dbReference type="InterPro" id="IPR051026">
    <property type="entry name" value="PI/PC_transfer"/>
</dbReference>
<protein>
    <recommendedName>
        <fullName evidence="7">CRAL-TRIO domain-containing protein</fullName>
    </recommendedName>
</protein>
<feature type="compositionally biased region" description="Basic and acidic residues" evidence="6">
    <location>
        <begin position="517"/>
        <end position="531"/>
    </location>
</feature>
<evidence type="ECO:0000256" key="6">
    <source>
        <dbReference type="SAM" id="MobiDB-lite"/>
    </source>
</evidence>
<feature type="region of interest" description="Disordered" evidence="6">
    <location>
        <begin position="1"/>
        <end position="45"/>
    </location>
</feature>
<dbReference type="InterPro" id="IPR036273">
    <property type="entry name" value="CRAL/TRIO_N_dom_sf"/>
</dbReference>
<evidence type="ECO:0000256" key="5">
    <source>
        <dbReference type="ARBA" id="ARBA00038020"/>
    </source>
</evidence>
<organism evidence="8 9">
    <name type="scientific">Platanthera zijinensis</name>
    <dbReference type="NCBI Taxonomy" id="2320716"/>
    <lineage>
        <taxon>Eukaryota</taxon>
        <taxon>Viridiplantae</taxon>
        <taxon>Streptophyta</taxon>
        <taxon>Embryophyta</taxon>
        <taxon>Tracheophyta</taxon>
        <taxon>Spermatophyta</taxon>
        <taxon>Magnoliopsida</taxon>
        <taxon>Liliopsida</taxon>
        <taxon>Asparagales</taxon>
        <taxon>Orchidaceae</taxon>
        <taxon>Orchidoideae</taxon>
        <taxon>Orchideae</taxon>
        <taxon>Orchidinae</taxon>
        <taxon>Platanthera</taxon>
    </lineage>
</organism>
<evidence type="ECO:0000313" key="8">
    <source>
        <dbReference type="EMBL" id="KAK8935566.1"/>
    </source>
</evidence>
<comment type="caution">
    <text evidence="8">The sequence shown here is derived from an EMBL/GenBank/DDBJ whole genome shotgun (WGS) entry which is preliminary data.</text>
</comment>
<comment type="similarity">
    <text evidence="5">Belongs to the SFH family.</text>
</comment>
<dbReference type="FunFam" id="3.40.525.10:FF:000011">
    <property type="entry name" value="SEC14 cytosolic factor"/>
    <property type="match status" value="1"/>
</dbReference>
<evidence type="ECO:0000313" key="9">
    <source>
        <dbReference type="Proteomes" id="UP001418222"/>
    </source>
</evidence>
<dbReference type="PROSITE" id="PS50191">
    <property type="entry name" value="CRAL_TRIO"/>
    <property type="match status" value="1"/>
</dbReference>
<feature type="domain" description="CRAL-TRIO" evidence="7">
    <location>
        <begin position="147"/>
        <end position="321"/>
    </location>
</feature>
<evidence type="ECO:0000256" key="3">
    <source>
        <dbReference type="ARBA" id="ARBA00022927"/>
    </source>
</evidence>
<evidence type="ECO:0000256" key="4">
    <source>
        <dbReference type="ARBA" id="ARBA00023034"/>
    </source>
</evidence>
<dbReference type="SUPFAM" id="SSF52087">
    <property type="entry name" value="CRAL/TRIO domain"/>
    <property type="match status" value="1"/>
</dbReference>
<keyword evidence="3" id="KW-0813">Transport</keyword>
<feature type="compositionally biased region" description="Basic residues" evidence="6">
    <location>
        <begin position="34"/>
        <end position="44"/>
    </location>
</feature>
<dbReference type="InterPro" id="IPR001251">
    <property type="entry name" value="CRAL-TRIO_dom"/>
</dbReference>
<dbReference type="CDD" id="cd00170">
    <property type="entry name" value="SEC14"/>
    <property type="match status" value="1"/>
</dbReference>
<sequence>MSVYRNEGFEGSVSQEEKRERRSDVENSEDERRRTKMGSLKKKALNASTKLTHTLKKRGKRKVDFRSPVSIEDVRDAEEERSVSQFRQELIAKDMLPEKHDDYHTLLRFLKARKFDVLRTIQMWYEMLRWRKEFGTDTIVEDFEFEELDEVLHYYPQGYHGVDKDGRPVYIERLGKIEPNKLMHITTLDRYLKYHVQEFEKAFLEKFPACSIAAKRHINTTTTILDVQGVSLKHWCKTVRDLVMSIQKIDGDYYPETLHQMFIVNAGPGFKLLWNTVKGFLDPKTTGKIHLLGTKYQSRLLEAIDASQLPEFLGGLCTCCDAGGCLMSNRGPWNDPLIMKLARNVELSFVRPISQVSNRISIGKSCIKLRPVKARCSDTSTAESGSDGDDAGSPLTSRNPEYTRLAPVHEEARAKDSSSYYSCEDHFNVVDKAVDNGDDVTGSSRTSPRGACDQTRPYGYLGLRRLNKDSIEGILKYFARALLAVFFKIISACRVLSRIESSRFETVHPLDGMESQSPDRHQAAEDDAREDHVNPCLERIQRLEEMFGELKRKPAEIPAEKERVLMDSWDRIKSIEFDLEKTKRVLHATVMQQMEIAETLDAVQESSSTRKRSFCR</sequence>
<name>A0AAP0G3H5_9ASPA</name>
<keyword evidence="4" id="KW-0333">Golgi apparatus</keyword>
<dbReference type="Pfam" id="PF03765">
    <property type="entry name" value="CRAL_TRIO_N"/>
    <property type="match status" value="1"/>
</dbReference>
<keyword evidence="9" id="KW-1185">Reference proteome</keyword>
<dbReference type="AlphaFoldDB" id="A0AAP0G3H5"/>
<evidence type="ECO:0000259" key="7">
    <source>
        <dbReference type="PROSITE" id="PS50191"/>
    </source>
</evidence>
<feature type="region of interest" description="Disordered" evidence="6">
    <location>
        <begin position="509"/>
        <end position="531"/>
    </location>
</feature>
<dbReference type="PANTHER" id="PTHR45657">
    <property type="entry name" value="CRAL-TRIO DOMAIN-CONTAINING PROTEIN YKL091C-RELATED"/>
    <property type="match status" value="1"/>
</dbReference>
<dbReference type="Gene3D" id="3.40.525.10">
    <property type="entry name" value="CRAL-TRIO lipid binding domain"/>
    <property type="match status" value="1"/>
</dbReference>
<dbReference type="SUPFAM" id="SSF46938">
    <property type="entry name" value="CRAL/TRIO N-terminal domain"/>
    <property type="match status" value="1"/>
</dbReference>
<comment type="subcellular location">
    <subcellularLocation>
        <location evidence="1">Cell membrane</location>
        <topology evidence="1">Peripheral membrane protein</topology>
    </subcellularLocation>
    <subcellularLocation>
        <location evidence="2">Golgi apparatus membrane</location>
        <topology evidence="2">Peripheral membrane protein</topology>
    </subcellularLocation>
</comment>
<dbReference type="Gene3D" id="1.10.8.20">
    <property type="entry name" value="N-terminal domain of phosphatidylinositol transfer protein sec14p"/>
    <property type="match status" value="1"/>
</dbReference>
<accession>A0AAP0G3H5</accession>
<dbReference type="GO" id="GO:0000139">
    <property type="term" value="C:Golgi membrane"/>
    <property type="evidence" value="ECO:0007669"/>
    <property type="project" value="UniProtKB-SubCell"/>
</dbReference>
<evidence type="ECO:0000256" key="2">
    <source>
        <dbReference type="ARBA" id="ARBA00004395"/>
    </source>
</evidence>
<gene>
    <name evidence="8" type="ORF">KSP39_PZI013973</name>
</gene>
<dbReference type="GO" id="GO:0005886">
    <property type="term" value="C:plasma membrane"/>
    <property type="evidence" value="ECO:0007669"/>
    <property type="project" value="UniProtKB-SubCell"/>
</dbReference>
<dbReference type="Pfam" id="PF00650">
    <property type="entry name" value="CRAL_TRIO"/>
    <property type="match status" value="1"/>
</dbReference>
<dbReference type="GO" id="GO:0015031">
    <property type="term" value="P:protein transport"/>
    <property type="evidence" value="ECO:0007669"/>
    <property type="project" value="UniProtKB-KW"/>
</dbReference>
<dbReference type="SMART" id="SM00516">
    <property type="entry name" value="SEC14"/>
    <property type="match status" value="1"/>
</dbReference>